<evidence type="ECO:0000313" key="2">
    <source>
        <dbReference type="Proteomes" id="UP001139150"/>
    </source>
</evidence>
<accession>A0A9X2I4I2</accession>
<organism evidence="1 2">
    <name type="scientific">Halalkalibacter alkaliphilus</name>
    <dbReference type="NCBI Taxonomy" id="2917993"/>
    <lineage>
        <taxon>Bacteria</taxon>
        <taxon>Bacillati</taxon>
        <taxon>Bacillota</taxon>
        <taxon>Bacilli</taxon>
        <taxon>Bacillales</taxon>
        <taxon>Bacillaceae</taxon>
        <taxon>Halalkalibacter</taxon>
    </lineage>
</organism>
<keyword evidence="2" id="KW-1185">Reference proteome</keyword>
<reference evidence="1" key="1">
    <citation type="submission" date="2022-02" db="EMBL/GenBank/DDBJ databases">
        <title>Halalkalibacter sp. nov. isolated from Lonar Lake, India.</title>
        <authorList>
            <person name="Joshi A."/>
            <person name="Thite S."/>
            <person name="Lodha T."/>
        </authorList>
    </citation>
    <scope>NUCLEOTIDE SEQUENCE</scope>
    <source>
        <strain evidence="1">MEB205</strain>
    </source>
</reference>
<dbReference type="EMBL" id="JAKRYL010000009">
    <property type="protein sequence ID" value="MCL7747503.1"/>
    <property type="molecule type" value="Genomic_DNA"/>
</dbReference>
<gene>
    <name evidence="1" type="ORF">MF646_10275</name>
</gene>
<dbReference type="Proteomes" id="UP001139150">
    <property type="component" value="Unassembled WGS sequence"/>
</dbReference>
<dbReference type="AlphaFoldDB" id="A0A9X2I4I2"/>
<evidence type="ECO:0000313" key="1">
    <source>
        <dbReference type="EMBL" id="MCL7747503.1"/>
    </source>
</evidence>
<dbReference type="RefSeq" id="WP_250096407.1">
    <property type="nucleotide sequence ID" value="NZ_JAKRYL010000009.1"/>
</dbReference>
<sequence>MLADVEGVNSYVSTANFVAEEAGTYTLKDSIDMAAGKSHVVFSGDAESEEIEVQEQVEAYITGVEVKNYKVTSQGANFRAAGDIYFTMSEGENQFAHSFSNVVLNNGNKLYKHC</sequence>
<protein>
    <submittedName>
        <fullName evidence="1">Uncharacterized protein</fullName>
    </submittedName>
</protein>
<name>A0A9X2I4I2_9BACI</name>
<comment type="caution">
    <text evidence="1">The sequence shown here is derived from an EMBL/GenBank/DDBJ whole genome shotgun (WGS) entry which is preliminary data.</text>
</comment>
<proteinExistence type="predicted"/>